<name>A0A9D7SS16_9BACT</name>
<comment type="caution">
    <text evidence="8">The sequence shown here is derived from an EMBL/GenBank/DDBJ whole genome shotgun (WGS) entry which is preliminary data.</text>
</comment>
<reference evidence="8 9" key="1">
    <citation type="submission" date="2020-10" db="EMBL/GenBank/DDBJ databases">
        <title>Connecting structure to function with the recovery of over 1000 high-quality activated sludge metagenome-assembled genomes encoding full-length rRNA genes using long-read sequencing.</title>
        <authorList>
            <person name="Singleton C.M."/>
            <person name="Petriglieri F."/>
            <person name="Kristensen J.M."/>
            <person name="Kirkegaard R.H."/>
            <person name="Michaelsen T.Y."/>
            <person name="Andersen M.H."/>
            <person name="Karst S.M."/>
            <person name="Dueholm M.S."/>
            <person name="Nielsen P.H."/>
            <person name="Albertsen M."/>
        </authorList>
    </citation>
    <scope>NUCLEOTIDE SEQUENCE [LARGE SCALE GENOMIC DNA]</scope>
    <source>
        <strain evidence="8">Ribe_18-Q3-R11-54_MAXAC.273</strain>
    </source>
</reference>
<dbReference type="Gene3D" id="1.10.3470.10">
    <property type="entry name" value="ABC transporter involved in vitamin B12 uptake, BtuC"/>
    <property type="match status" value="1"/>
</dbReference>
<dbReference type="InterPro" id="IPR037294">
    <property type="entry name" value="ABC_BtuC-like"/>
</dbReference>
<dbReference type="PANTHER" id="PTHR30477">
    <property type="entry name" value="ABC-TRANSPORTER METAL-BINDING PROTEIN"/>
    <property type="match status" value="1"/>
</dbReference>
<feature type="transmembrane region" description="Helical" evidence="7">
    <location>
        <begin position="6"/>
        <end position="29"/>
    </location>
</feature>
<feature type="transmembrane region" description="Helical" evidence="7">
    <location>
        <begin position="88"/>
        <end position="110"/>
    </location>
</feature>
<evidence type="ECO:0000256" key="2">
    <source>
        <dbReference type="ARBA" id="ARBA00008034"/>
    </source>
</evidence>
<dbReference type="PANTHER" id="PTHR30477:SF19">
    <property type="entry name" value="METAL ABC TRANSPORTER PERMEASE"/>
    <property type="match status" value="1"/>
</dbReference>
<feature type="transmembrane region" description="Helical" evidence="7">
    <location>
        <begin position="36"/>
        <end position="57"/>
    </location>
</feature>
<accession>A0A9D7SS16</accession>
<evidence type="ECO:0000313" key="9">
    <source>
        <dbReference type="Proteomes" id="UP000808337"/>
    </source>
</evidence>
<proteinExistence type="inferred from homology"/>
<evidence type="ECO:0000256" key="1">
    <source>
        <dbReference type="ARBA" id="ARBA00004141"/>
    </source>
</evidence>
<feature type="transmembrane region" description="Helical" evidence="7">
    <location>
        <begin position="228"/>
        <end position="249"/>
    </location>
</feature>
<comment type="similarity">
    <text evidence="2 6">Belongs to the ABC-3 integral membrane protein family.</text>
</comment>
<feature type="transmembrane region" description="Helical" evidence="7">
    <location>
        <begin position="255"/>
        <end position="274"/>
    </location>
</feature>
<keyword evidence="3 6" id="KW-0812">Transmembrane</keyword>
<feature type="transmembrane region" description="Helical" evidence="7">
    <location>
        <begin position="204"/>
        <end position="221"/>
    </location>
</feature>
<dbReference type="GO" id="GO:0043190">
    <property type="term" value="C:ATP-binding cassette (ABC) transporter complex"/>
    <property type="evidence" value="ECO:0007669"/>
    <property type="project" value="InterPro"/>
</dbReference>
<dbReference type="EMBL" id="JADKGY010000006">
    <property type="protein sequence ID" value="MBK9982260.1"/>
    <property type="molecule type" value="Genomic_DNA"/>
</dbReference>
<feature type="transmembrane region" description="Helical" evidence="7">
    <location>
        <begin position="130"/>
        <end position="151"/>
    </location>
</feature>
<dbReference type="GO" id="GO:0010043">
    <property type="term" value="P:response to zinc ion"/>
    <property type="evidence" value="ECO:0007669"/>
    <property type="project" value="TreeGrafter"/>
</dbReference>
<keyword evidence="4 7" id="KW-1133">Transmembrane helix</keyword>
<dbReference type="InterPro" id="IPR001626">
    <property type="entry name" value="ABC_TroCD"/>
</dbReference>
<evidence type="ECO:0000256" key="5">
    <source>
        <dbReference type="ARBA" id="ARBA00023136"/>
    </source>
</evidence>
<comment type="subcellular location">
    <subcellularLocation>
        <location evidence="6">Cell membrane</location>
        <topology evidence="6">Multi-pass membrane protein</topology>
    </subcellularLocation>
    <subcellularLocation>
        <location evidence="1">Membrane</location>
        <topology evidence="1">Multi-pass membrane protein</topology>
    </subcellularLocation>
</comment>
<evidence type="ECO:0000313" key="8">
    <source>
        <dbReference type="EMBL" id="MBK9982260.1"/>
    </source>
</evidence>
<keyword evidence="6" id="KW-0813">Transport</keyword>
<gene>
    <name evidence="8" type="ORF">IPP15_07530</name>
</gene>
<dbReference type="Pfam" id="PF00950">
    <property type="entry name" value="ABC-3"/>
    <property type="match status" value="1"/>
</dbReference>
<keyword evidence="5 7" id="KW-0472">Membrane</keyword>
<evidence type="ECO:0000256" key="7">
    <source>
        <dbReference type="SAM" id="Phobius"/>
    </source>
</evidence>
<dbReference type="GO" id="GO:0055085">
    <property type="term" value="P:transmembrane transport"/>
    <property type="evidence" value="ECO:0007669"/>
    <property type="project" value="InterPro"/>
</dbReference>
<feature type="transmembrane region" description="Helical" evidence="7">
    <location>
        <begin position="181"/>
        <end position="198"/>
    </location>
</feature>
<dbReference type="AlphaFoldDB" id="A0A9D7SS16"/>
<sequence>MLEMFQLDFIVQAFVVSIIIGVVLSYLGVHVVGRGIVFVDLALGQISSLGVAVSDYMGYGKTIIPIAFALTGALLMSLINIRDKRLKVEAIIGIIYAVASAATVMLISKTPHGDSDIQEVLFGNILSVDWAQIKLVGIIFGAIGLVHFIFYKKFYLLTESFEDDETNTEAIAFRKNKLFRLWNFIFYISIGLAIVFAVRTSGVIPVFSFLIIPAVGAIMLAKNNLRVTIFAVIISLVGAYFGLFVSFHYDFPAGSSLVAVLGGLFLLISIFYFIRNRSMEKKT</sequence>
<protein>
    <submittedName>
        <fullName evidence="8">Metal ABC transporter permease</fullName>
    </submittedName>
</protein>
<evidence type="ECO:0000256" key="3">
    <source>
        <dbReference type="ARBA" id="ARBA00022692"/>
    </source>
</evidence>
<evidence type="ECO:0000256" key="4">
    <source>
        <dbReference type="ARBA" id="ARBA00022989"/>
    </source>
</evidence>
<dbReference type="Proteomes" id="UP000808337">
    <property type="component" value="Unassembled WGS sequence"/>
</dbReference>
<organism evidence="8 9">
    <name type="scientific">Candidatus Opimibacter skivensis</name>
    <dbReference type="NCBI Taxonomy" id="2982028"/>
    <lineage>
        <taxon>Bacteria</taxon>
        <taxon>Pseudomonadati</taxon>
        <taxon>Bacteroidota</taxon>
        <taxon>Saprospiria</taxon>
        <taxon>Saprospirales</taxon>
        <taxon>Saprospiraceae</taxon>
        <taxon>Candidatus Opimibacter</taxon>
    </lineage>
</organism>
<dbReference type="SUPFAM" id="SSF81345">
    <property type="entry name" value="ABC transporter involved in vitamin B12 uptake, BtuC"/>
    <property type="match status" value="1"/>
</dbReference>
<evidence type="ECO:0000256" key="6">
    <source>
        <dbReference type="RuleBase" id="RU003943"/>
    </source>
</evidence>
<feature type="transmembrane region" description="Helical" evidence="7">
    <location>
        <begin position="63"/>
        <end position="81"/>
    </location>
</feature>